<dbReference type="FunFam" id="3.80.10.10:FF:001362">
    <property type="entry name" value="Lrr receptor-like serinethreonine-protein kinase gso2"/>
    <property type="match status" value="1"/>
</dbReference>
<dbReference type="SMART" id="SM00369">
    <property type="entry name" value="LRR_TYP"/>
    <property type="match status" value="9"/>
</dbReference>
<dbReference type="PANTHER" id="PTHR48063:SF101">
    <property type="entry name" value="LRR RECEPTOR-LIKE SERINE_THREONINE-PROTEIN KINASE FLS2"/>
    <property type="match status" value="1"/>
</dbReference>
<gene>
    <name evidence="16" type="ORF">SLEP1_g39175</name>
</gene>
<keyword evidence="6 13" id="KW-0732">Signal</keyword>
<comment type="similarity">
    <text evidence="2">Belongs to the RLP family.</text>
</comment>
<keyword evidence="10" id="KW-0675">Receptor</keyword>
<organism evidence="16 17">
    <name type="scientific">Rubroshorea leprosula</name>
    <dbReference type="NCBI Taxonomy" id="152421"/>
    <lineage>
        <taxon>Eukaryota</taxon>
        <taxon>Viridiplantae</taxon>
        <taxon>Streptophyta</taxon>
        <taxon>Embryophyta</taxon>
        <taxon>Tracheophyta</taxon>
        <taxon>Spermatophyta</taxon>
        <taxon>Magnoliopsida</taxon>
        <taxon>eudicotyledons</taxon>
        <taxon>Gunneridae</taxon>
        <taxon>Pentapetalae</taxon>
        <taxon>rosids</taxon>
        <taxon>malvids</taxon>
        <taxon>Malvales</taxon>
        <taxon>Dipterocarpaceae</taxon>
        <taxon>Rubroshorea</taxon>
    </lineage>
</organism>
<dbReference type="Pfam" id="PF08263">
    <property type="entry name" value="LRRNT_2"/>
    <property type="match status" value="1"/>
</dbReference>
<evidence type="ECO:0000256" key="8">
    <source>
        <dbReference type="ARBA" id="ARBA00022989"/>
    </source>
</evidence>
<evidence type="ECO:0000313" key="17">
    <source>
        <dbReference type="Proteomes" id="UP001054252"/>
    </source>
</evidence>
<dbReference type="SUPFAM" id="SSF52047">
    <property type="entry name" value="RNI-like"/>
    <property type="match status" value="1"/>
</dbReference>
<keyword evidence="8" id="KW-1133">Transmembrane helix</keyword>
<keyword evidence="4" id="KW-0433">Leucine-rich repeat</keyword>
<feature type="region of interest" description="Disordered" evidence="12">
    <location>
        <begin position="871"/>
        <end position="892"/>
    </location>
</feature>
<dbReference type="PROSITE" id="PS51450">
    <property type="entry name" value="LRR"/>
    <property type="match status" value="1"/>
</dbReference>
<evidence type="ECO:0000313" key="16">
    <source>
        <dbReference type="EMBL" id="GKV30358.1"/>
    </source>
</evidence>
<dbReference type="EMBL" id="BPVZ01000086">
    <property type="protein sequence ID" value="GKV30358.1"/>
    <property type="molecule type" value="Genomic_DNA"/>
</dbReference>
<accession>A0AAV5KZB6</accession>
<feature type="chain" id="PRO_5043876363" description="Non-specific serine/threonine protein kinase" evidence="13">
    <location>
        <begin position="27"/>
        <end position="977"/>
    </location>
</feature>
<name>A0AAV5KZB6_9ROSI</name>
<evidence type="ECO:0000256" key="13">
    <source>
        <dbReference type="SAM" id="SignalP"/>
    </source>
</evidence>
<comment type="subcellular location">
    <subcellularLocation>
        <location evidence="1">Cell membrane</location>
        <topology evidence="1">Single-pass type I membrane protein</topology>
    </subcellularLocation>
</comment>
<dbReference type="Pfam" id="PF00560">
    <property type="entry name" value="LRR_1"/>
    <property type="match status" value="10"/>
</dbReference>
<evidence type="ECO:0000256" key="7">
    <source>
        <dbReference type="ARBA" id="ARBA00022737"/>
    </source>
</evidence>
<dbReference type="PRINTS" id="PR00019">
    <property type="entry name" value="LEURICHRPT"/>
</dbReference>
<dbReference type="Gene3D" id="3.80.10.10">
    <property type="entry name" value="Ribonuclease Inhibitor"/>
    <property type="match status" value="4"/>
</dbReference>
<keyword evidence="11" id="KW-0325">Glycoprotein</keyword>
<evidence type="ECO:0000259" key="15">
    <source>
        <dbReference type="Pfam" id="PF23598"/>
    </source>
</evidence>
<evidence type="ECO:0008006" key="18">
    <source>
        <dbReference type="Google" id="ProtNLM"/>
    </source>
</evidence>
<evidence type="ECO:0000256" key="10">
    <source>
        <dbReference type="ARBA" id="ARBA00023170"/>
    </source>
</evidence>
<evidence type="ECO:0000256" key="5">
    <source>
        <dbReference type="ARBA" id="ARBA00022692"/>
    </source>
</evidence>
<dbReference type="SUPFAM" id="SSF52058">
    <property type="entry name" value="L domain-like"/>
    <property type="match status" value="2"/>
</dbReference>
<feature type="domain" description="Leucine-rich repeat-containing N-terminal plant-type" evidence="14">
    <location>
        <begin position="40"/>
        <end position="80"/>
    </location>
</feature>
<protein>
    <recommendedName>
        <fullName evidence="18">Non-specific serine/threonine protein kinase</fullName>
    </recommendedName>
</protein>
<evidence type="ECO:0000256" key="12">
    <source>
        <dbReference type="SAM" id="MobiDB-lite"/>
    </source>
</evidence>
<dbReference type="GO" id="GO:0005886">
    <property type="term" value="C:plasma membrane"/>
    <property type="evidence" value="ECO:0007669"/>
    <property type="project" value="UniProtKB-SubCell"/>
</dbReference>
<keyword evidence="3" id="KW-1003">Cell membrane</keyword>
<feature type="signal peptide" evidence="13">
    <location>
        <begin position="1"/>
        <end position="26"/>
    </location>
</feature>
<evidence type="ECO:0000256" key="9">
    <source>
        <dbReference type="ARBA" id="ARBA00023136"/>
    </source>
</evidence>
<evidence type="ECO:0000259" key="14">
    <source>
        <dbReference type="Pfam" id="PF08263"/>
    </source>
</evidence>
<dbReference type="FunFam" id="3.80.10.10:FF:000095">
    <property type="entry name" value="LRR receptor-like serine/threonine-protein kinase GSO1"/>
    <property type="match status" value="1"/>
</dbReference>
<sequence length="977" mass="109506">MMILGGRFLQLVYALLILLHMQTSIGFNSTTGDYEIRCIESERQALLIFKQSLVDEYGTLSSWGSEEEKKECCKWEGVECGNTTGHVTVLDLYHLSGHLQLRGNLSPSLFDLYHLIYLDFGEIDFNLSYIPKSISSLNKLQHLSLQSCNLSGSLPNQLSNLTSLQYLDLSDNKFNIKNLEFLSSLSYLQFLNLGENDLSKVNNYWLEVINKLHHLKFLFLHRCNLPYVLPQSIPMINTSTFLTFVDLSSNNLSSSTFQWLSKFNKSLVGLGLVDNSLQGLIPEDLSHLNSLEYLVLYDNQLEGIPKSFGNLCKLRYLMLSSNNLDEMLPQLMGNLSGCLQLSLEGLYLDENKIKGPLPDMIKNFSSLRLLSLENNQLSGTVPKSIGLLSKLEELQISSNSLNGMITESHFSKASRLQTLDMSFNPLSFNFSSDWIPPLRLGWIALASCKLGPNFPSWLKNMRNFSYLDISGNGISDSIPKWFWNLTTGAFHVNLSSNHLYGVLPYLSTTKFAYLFGTQIDLSKNKMEGPLPVFSINVTFINLSENRFSGSISSLCTINGEVLAFLDVSNNQLSEELPECMTRWTSLLILNLANNHLFGKIPSSIGSLSRLESLGLQNNNFSGEIPWALQNCRDLQFLDLNYNSFSGIIPAWIGERLSSLNFLLLRSNNFSGDIPLQLCWLTNIMLLDLSNNNLSGSIPWCIHNLTALAQKENSIRDYGFPVHVGAAAWSTSSYTDKASVMWKGMERDYVSGNLKILRIIDLSSNKLTGEIPVHISFLLELVQLNLSRNQLTGRMPIDIGQMRQLQSLDLSQNQLQGHLPESMSQLNFLSTLNLSHNNFSGRIPLSTQMQSFDASSFVGNLALCGLPLTPTCPGDENSNRKPENSGGKENQEDRAEFWKSFKPGVELGAAIGFVGVLAVKLDHPWKHLCFLLFNNMRVRLSNLKDCLYLLVAAVGLVVREHVSRLGRKLKLFEPSVSS</sequence>
<dbReference type="Proteomes" id="UP001054252">
    <property type="component" value="Unassembled WGS sequence"/>
</dbReference>
<dbReference type="InterPro" id="IPR055414">
    <property type="entry name" value="LRR_R13L4/SHOC2-like"/>
</dbReference>
<feature type="domain" description="Disease resistance R13L4/SHOC-2-like LRR" evidence="15">
    <location>
        <begin position="279"/>
        <end position="470"/>
    </location>
</feature>
<keyword evidence="17" id="KW-1185">Reference proteome</keyword>
<dbReference type="Pfam" id="PF23598">
    <property type="entry name" value="LRR_14"/>
    <property type="match status" value="1"/>
</dbReference>
<dbReference type="FunFam" id="3.80.10.10:FF:000111">
    <property type="entry name" value="LRR receptor-like serine/threonine-protein kinase ERECTA"/>
    <property type="match status" value="1"/>
</dbReference>
<evidence type="ECO:0000256" key="11">
    <source>
        <dbReference type="ARBA" id="ARBA00023180"/>
    </source>
</evidence>
<evidence type="ECO:0000256" key="3">
    <source>
        <dbReference type="ARBA" id="ARBA00022475"/>
    </source>
</evidence>
<evidence type="ECO:0000256" key="4">
    <source>
        <dbReference type="ARBA" id="ARBA00022614"/>
    </source>
</evidence>
<keyword evidence="7" id="KW-0677">Repeat</keyword>
<dbReference type="InterPro" id="IPR003591">
    <property type="entry name" value="Leu-rich_rpt_typical-subtyp"/>
</dbReference>
<comment type="caution">
    <text evidence="16">The sequence shown here is derived from an EMBL/GenBank/DDBJ whole genome shotgun (WGS) entry which is preliminary data.</text>
</comment>
<dbReference type="InterPro" id="IPR013210">
    <property type="entry name" value="LRR_N_plant-typ"/>
</dbReference>
<evidence type="ECO:0000256" key="6">
    <source>
        <dbReference type="ARBA" id="ARBA00022729"/>
    </source>
</evidence>
<dbReference type="InterPro" id="IPR046956">
    <property type="entry name" value="RLP23-like"/>
</dbReference>
<dbReference type="PANTHER" id="PTHR48063">
    <property type="entry name" value="LRR RECEPTOR-LIKE KINASE"/>
    <property type="match status" value="1"/>
</dbReference>
<keyword evidence="9" id="KW-0472">Membrane</keyword>
<reference evidence="16 17" key="1">
    <citation type="journal article" date="2021" name="Commun. Biol.">
        <title>The genome of Shorea leprosula (Dipterocarpaceae) highlights the ecological relevance of drought in aseasonal tropical rainforests.</title>
        <authorList>
            <person name="Ng K.K.S."/>
            <person name="Kobayashi M.J."/>
            <person name="Fawcett J.A."/>
            <person name="Hatakeyama M."/>
            <person name="Paape T."/>
            <person name="Ng C.H."/>
            <person name="Ang C.C."/>
            <person name="Tnah L.H."/>
            <person name="Lee C.T."/>
            <person name="Nishiyama T."/>
            <person name="Sese J."/>
            <person name="O'Brien M.J."/>
            <person name="Copetti D."/>
            <person name="Mohd Noor M.I."/>
            <person name="Ong R.C."/>
            <person name="Putra M."/>
            <person name="Sireger I.Z."/>
            <person name="Indrioko S."/>
            <person name="Kosugi Y."/>
            <person name="Izuno A."/>
            <person name="Isagi Y."/>
            <person name="Lee S.L."/>
            <person name="Shimizu K.K."/>
        </authorList>
    </citation>
    <scope>NUCLEOTIDE SEQUENCE [LARGE SCALE GENOMIC DNA]</scope>
    <source>
        <strain evidence="16">214</strain>
    </source>
</reference>
<proteinExistence type="inferred from homology"/>
<dbReference type="InterPro" id="IPR001611">
    <property type="entry name" value="Leu-rich_rpt"/>
</dbReference>
<keyword evidence="5" id="KW-0812">Transmembrane</keyword>
<dbReference type="SMART" id="SM00365">
    <property type="entry name" value="LRR_SD22"/>
    <property type="match status" value="4"/>
</dbReference>
<evidence type="ECO:0000256" key="2">
    <source>
        <dbReference type="ARBA" id="ARBA00009592"/>
    </source>
</evidence>
<dbReference type="InterPro" id="IPR032675">
    <property type="entry name" value="LRR_dom_sf"/>
</dbReference>
<evidence type="ECO:0000256" key="1">
    <source>
        <dbReference type="ARBA" id="ARBA00004251"/>
    </source>
</evidence>
<dbReference type="AlphaFoldDB" id="A0AAV5KZB6"/>